<evidence type="ECO:0000313" key="4">
    <source>
        <dbReference type="EMBL" id="QSX07763.1"/>
    </source>
</evidence>
<evidence type="ECO:0000313" key="5">
    <source>
        <dbReference type="Proteomes" id="UP000663499"/>
    </source>
</evidence>
<keyword evidence="1" id="KW-0808">Transferase</keyword>
<dbReference type="SUPFAM" id="SSF55729">
    <property type="entry name" value="Acyl-CoA N-acyltransferases (Nat)"/>
    <property type="match status" value="1"/>
</dbReference>
<evidence type="ECO:0000259" key="3">
    <source>
        <dbReference type="PROSITE" id="PS51186"/>
    </source>
</evidence>
<sequence>MLRQARPEDLAAITALMNENIRNSTAVYHYEERRLEDVTRWYDDKQRRKHPLFVAEEAGVFLGYGTFGPYRPHDGYARTVEHSVYVDKNHQGKGVGGALLEALIEAAQRDGYHAMVAYIDAENQQSIRLHERKGFQNCGRLREVGYKFGRYLDLVIMERLLLEEKTGKGNREEPCSQG</sequence>
<dbReference type="RefSeq" id="WP_207299105.1">
    <property type="nucleotide sequence ID" value="NZ_CP071444.1"/>
</dbReference>
<organism evidence="4 5">
    <name type="scientific">Alkalibacter rhizosphaerae</name>
    <dbReference type="NCBI Taxonomy" id="2815577"/>
    <lineage>
        <taxon>Bacteria</taxon>
        <taxon>Bacillati</taxon>
        <taxon>Bacillota</taxon>
        <taxon>Clostridia</taxon>
        <taxon>Eubacteriales</taxon>
        <taxon>Eubacteriaceae</taxon>
        <taxon>Alkalibacter</taxon>
    </lineage>
</organism>
<dbReference type="AlphaFoldDB" id="A0A975AH92"/>
<dbReference type="CDD" id="cd04301">
    <property type="entry name" value="NAT_SF"/>
    <property type="match status" value="1"/>
</dbReference>
<keyword evidence="2" id="KW-0012">Acyltransferase</keyword>
<dbReference type="PANTHER" id="PTHR43072">
    <property type="entry name" value="N-ACETYLTRANSFERASE"/>
    <property type="match status" value="1"/>
</dbReference>
<gene>
    <name evidence="4" type="ORF">J0B03_08015</name>
</gene>
<dbReference type="InterPro" id="IPR016181">
    <property type="entry name" value="Acyl_CoA_acyltransferase"/>
</dbReference>
<protein>
    <submittedName>
        <fullName evidence="4">N-acetyltransferase</fullName>
    </submittedName>
</protein>
<dbReference type="Proteomes" id="UP000663499">
    <property type="component" value="Chromosome"/>
</dbReference>
<dbReference type="PROSITE" id="PS51186">
    <property type="entry name" value="GNAT"/>
    <property type="match status" value="1"/>
</dbReference>
<keyword evidence="5" id="KW-1185">Reference proteome</keyword>
<dbReference type="PANTHER" id="PTHR43072:SF23">
    <property type="entry name" value="UPF0039 PROTEIN C11D3.02C"/>
    <property type="match status" value="1"/>
</dbReference>
<dbReference type="GO" id="GO:0016747">
    <property type="term" value="F:acyltransferase activity, transferring groups other than amino-acyl groups"/>
    <property type="evidence" value="ECO:0007669"/>
    <property type="project" value="InterPro"/>
</dbReference>
<reference evidence="4" key="1">
    <citation type="submission" date="2021-03" db="EMBL/GenBank/DDBJ databases">
        <title>Alkalibacter marinus sp. nov., isolated from tidal flat sediment.</title>
        <authorList>
            <person name="Namirimu T."/>
            <person name="Yang J.-A."/>
            <person name="Yang S.-H."/>
            <person name="Kim Y.-J."/>
            <person name="Kwon K.K."/>
        </authorList>
    </citation>
    <scope>NUCLEOTIDE SEQUENCE</scope>
    <source>
        <strain evidence="4">ES005</strain>
    </source>
</reference>
<evidence type="ECO:0000256" key="1">
    <source>
        <dbReference type="ARBA" id="ARBA00022679"/>
    </source>
</evidence>
<dbReference type="EMBL" id="CP071444">
    <property type="protein sequence ID" value="QSX07763.1"/>
    <property type="molecule type" value="Genomic_DNA"/>
</dbReference>
<dbReference type="KEGG" id="alka:J0B03_08015"/>
<evidence type="ECO:0000256" key="2">
    <source>
        <dbReference type="ARBA" id="ARBA00023315"/>
    </source>
</evidence>
<accession>A0A975AH92</accession>
<name>A0A975AH92_9FIRM</name>
<dbReference type="Pfam" id="PF13420">
    <property type="entry name" value="Acetyltransf_4"/>
    <property type="match status" value="1"/>
</dbReference>
<dbReference type="Gene3D" id="3.40.630.30">
    <property type="match status" value="1"/>
</dbReference>
<feature type="domain" description="N-acetyltransferase" evidence="3">
    <location>
        <begin position="1"/>
        <end position="162"/>
    </location>
</feature>
<dbReference type="InterPro" id="IPR000182">
    <property type="entry name" value="GNAT_dom"/>
</dbReference>
<proteinExistence type="predicted"/>